<evidence type="ECO:0000313" key="2">
    <source>
        <dbReference type="EMBL" id="MBA0126880.1"/>
    </source>
</evidence>
<dbReference type="Proteomes" id="UP000582974">
    <property type="component" value="Unassembled WGS sequence"/>
</dbReference>
<protein>
    <submittedName>
        <fullName evidence="2">DUF302 domain-containing protein</fullName>
    </submittedName>
</protein>
<keyword evidence="3" id="KW-1185">Reference proteome</keyword>
<name>A0A838ACB2_9PSEU</name>
<dbReference type="InterPro" id="IPR016796">
    <property type="entry name" value="UCP021774"/>
</dbReference>
<dbReference type="SUPFAM" id="SSF103247">
    <property type="entry name" value="TT1751-like"/>
    <property type="match status" value="1"/>
</dbReference>
<dbReference type="RefSeq" id="WP_180893704.1">
    <property type="nucleotide sequence ID" value="NZ_JACCKD010000005.1"/>
</dbReference>
<dbReference type="InterPro" id="IPR005180">
    <property type="entry name" value="DUF302"/>
</dbReference>
<dbReference type="PANTHER" id="PTHR38342">
    <property type="entry name" value="SLR5037 PROTEIN"/>
    <property type="match status" value="1"/>
</dbReference>
<dbReference type="InterPro" id="IPR035923">
    <property type="entry name" value="TT1751-like_sf"/>
</dbReference>
<dbReference type="Gene3D" id="3.30.310.70">
    <property type="entry name" value="TT1751-like domain"/>
    <property type="match status" value="1"/>
</dbReference>
<dbReference type="AlphaFoldDB" id="A0A838ACB2"/>
<dbReference type="PIRSF" id="PIRSF021774">
    <property type="entry name" value="UCP021774"/>
    <property type="match status" value="1"/>
</dbReference>
<accession>A0A838ACB2</accession>
<gene>
    <name evidence="2" type="ORF">H0B56_15120</name>
</gene>
<organism evidence="2 3">
    <name type="scientific">Haloechinothrix aidingensis</name>
    <dbReference type="NCBI Taxonomy" id="2752311"/>
    <lineage>
        <taxon>Bacteria</taxon>
        <taxon>Bacillati</taxon>
        <taxon>Actinomycetota</taxon>
        <taxon>Actinomycetes</taxon>
        <taxon>Pseudonocardiales</taxon>
        <taxon>Pseudonocardiaceae</taxon>
        <taxon>Haloechinothrix</taxon>
    </lineage>
</organism>
<proteinExistence type="predicted"/>
<dbReference type="PANTHER" id="PTHR38342:SF1">
    <property type="entry name" value="SLR5037 PROTEIN"/>
    <property type="match status" value="1"/>
</dbReference>
<evidence type="ECO:0000259" key="1">
    <source>
        <dbReference type="Pfam" id="PF03625"/>
    </source>
</evidence>
<comment type="caution">
    <text evidence="2">The sequence shown here is derived from an EMBL/GenBank/DDBJ whole genome shotgun (WGS) entry which is preliminary data.</text>
</comment>
<evidence type="ECO:0000313" key="3">
    <source>
        <dbReference type="Proteomes" id="UP000582974"/>
    </source>
</evidence>
<feature type="domain" description="DUF302" evidence="1">
    <location>
        <begin position="35"/>
        <end position="98"/>
    </location>
</feature>
<dbReference type="Pfam" id="PF03625">
    <property type="entry name" value="DUF302"/>
    <property type="match status" value="1"/>
</dbReference>
<sequence length="130" mass="14169">MDYATTVTVDLPYDRAVSKVKECFQEQGFGTLTEIDVQATLKSKLDHDMESYVILGTCNPHLAQQALDVERDIGLLLPCNVVVRAQEDGRTIVQALQPQVMVAVPENGSLQPMADEAQQRIKAALDAVAG</sequence>
<dbReference type="EMBL" id="JACCKD010000005">
    <property type="protein sequence ID" value="MBA0126880.1"/>
    <property type="molecule type" value="Genomic_DNA"/>
</dbReference>
<dbReference type="CDD" id="cd14797">
    <property type="entry name" value="DUF302"/>
    <property type="match status" value="1"/>
</dbReference>
<reference evidence="2 3" key="1">
    <citation type="submission" date="2020-07" db="EMBL/GenBank/DDBJ databases">
        <title>Genome of Haloechinothrix sp.</title>
        <authorList>
            <person name="Tang S.-K."/>
            <person name="Yang L."/>
            <person name="Zhu W.-Y."/>
        </authorList>
    </citation>
    <scope>NUCLEOTIDE SEQUENCE [LARGE SCALE GENOMIC DNA]</scope>
    <source>
        <strain evidence="2 3">YIM 98757</strain>
    </source>
</reference>